<evidence type="ECO:0000256" key="7">
    <source>
        <dbReference type="SAM" id="Phobius"/>
    </source>
</evidence>
<dbReference type="GO" id="GO:0016324">
    <property type="term" value="C:apical plasma membrane"/>
    <property type="evidence" value="ECO:0000318"/>
    <property type="project" value="GO_Central"/>
</dbReference>
<feature type="transmembrane region" description="Helical" evidence="7">
    <location>
        <begin position="365"/>
        <end position="387"/>
    </location>
</feature>
<dbReference type="GO" id="GO:0005366">
    <property type="term" value="F:myo-inositol:proton symporter activity"/>
    <property type="evidence" value="ECO:0000318"/>
    <property type="project" value="GO_Central"/>
</dbReference>
<evidence type="ECO:0000256" key="3">
    <source>
        <dbReference type="ARBA" id="ARBA00022448"/>
    </source>
</evidence>
<dbReference type="OrthoDB" id="6339427at2759"/>
<dbReference type="InterPro" id="IPR005829">
    <property type="entry name" value="Sugar_transporter_CS"/>
</dbReference>
<feature type="transmembrane region" description="Helical" evidence="7">
    <location>
        <begin position="178"/>
        <end position="196"/>
    </location>
</feature>
<feature type="transmembrane region" description="Helical" evidence="7">
    <location>
        <begin position="120"/>
        <end position="139"/>
    </location>
</feature>
<dbReference type="GO" id="GO:0055085">
    <property type="term" value="P:transmembrane transport"/>
    <property type="evidence" value="ECO:0000318"/>
    <property type="project" value="GO_Central"/>
</dbReference>
<protein>
    <submittedName>
        <fullName evidence="10">Proton myo-inositol cotransporter-like</fullName>
    </submittedName>
</protein>
<reference evidence="10" key="2">
    <citation type="submission" date="2025-08" db="UniProtKB">
        <authorList>
            <consortium name="RefSeq"/>
        </authorList>
    </citation>
    <scope>IDENTIFICATION</scope>
    <source>
        <strain evidence="10">S238N-H82</strain>
        <tissue evidence="10">Testes</tissue>
    </source>
</reference>
<keyword evidence="9" id="KW-1185">Reference proteome</keyword>
<dbReference type="PANTHER" id="PTHR48020">
    <property type="entry name" value="PROTON MYO-INOSITOL COTRANSPORTER"/>
    <property type="match status" value="1"/>
</dbReference>
<dbReference type="Pfam" id="PF00083">
    <property type="entry name" value="Sugar_tr"/>
    <property type="match status" value="2"/>
</dbReference>
<comment type="subcellular location">
    <subcellularLocation>
        <location evidence="1">Membrane</location>
        <topology evidence="1">Multi-pass membrane protein</topology>
    </subcellularLocation>
</comment>
<dbReference type="NCBIfam" id="TIGR00879">
    <property type="entry name" value="SP"/>
    <property type="match status" value="1"/>
</dbReference>
<dbReference type="Proteomes" id="UP000001554">
    <property type="component" value="Chromosome 5"/>
</dbReference>
<feature type="transmembrane region" description="Helical" evidence="7">
    <location>
        <begin position="578"/>
        <end position="596"/>
    </location>
</feature>
<keyword evidence="5 7" id="KW-1133">Transmembrane helix</keyword>
<dbReference type="InterPro" id="IPR050814">
    <property type="entry name" value="Myo-inositol_Transporter"/>
</dbReference>
<evidence type="ECO:0000256" key="1">
    <source>
        <dbReference type="ARBA" id="ARBA00004141"/>
    </source>
</evidence>
<dbReference type="SUPFAM" id="SSF103473">
    <property type="entry name" value="MFS general substrate transporter"/>
    <property type="match status" value="2"/>
</dbReference>
<sequence>MSREHSFEMKGTSANFVMDRPESDERQLINQSAGDRGSAPRPPARKAPVILYVLTLLAAIGGFLFGYDTGVVSGAMILIREDFKLSTVWQEAIVSVTIGAAALFALLGGLLNDTFGRKPVILLASFVFTAGAVVMGAAQSKVLLLIGRIVVGIGIGLASMTVPMYIAEAAPPEMRGRLVTINNMFITGGQFVASVIDGAFSYNKQDGWRYMLGLAGVPSLVQFVGFLFLPESPRWLVQHGDNLMAKMVLKRMRGLDNVDEEFEQIKQSFEEEQRERKESGVSGPVVLRMLQHPPTRRALFVGCGLQMFQQIAGINTVMYYSASIIKMAGVQDDSMAIWLAAVTAFVNFLFTAVGVYLVEKVGRRVLALGSMAGVFLSLLVLAIAFWFSAQYSPPITYLPAHGGNVSQHCNSYNKYSPPITYLPAHGGNISQHCNSYKTCNQCAMDDDCGYCFSLDSNNSVANGSCVPSDAGRWDTFARTGRCAYTNDTTDHHAAGVSWAFNYCPSSYSWLAILGLVLYLMFFAPGMGPMPWTINSEIYPLWARSTGNACSAATNWVFNLLVSMTFLTLTETLTRPGTFFMYSGLALLGVLFIWAFVPETRGKRLEEIQAIFEGPCVMGCGGSGSHYTHVSGKVRGQTPEPSVCTPILEEERSAIWMYSSLAFLGLLFIFFLVPETRGLRLEETELLFNRPWGQITAPLQQDRKVQYIRVRGHNQGTSDASDVE</sequence>
<evidence type="ECO:0000313" key="10">
    <source>
        <dbReference type="RefSeq" id="XP_035677356.1"/>
    </source>
</evidence>
<feature type="transmembrane region" description="Helical" evidence="7">
    <location>
        <begin position="145"/>
        <end position="166"/>
    </location>
</feature>
<dbReference type="FunFam" id="1.20.1250.20:FF:000780">
    <property type="entry name" value="Proton myo-inositol cotransporter"/>
    <property type="match status" value="1"/>
</dbReference>
<name>A0A9J7MSI1_BRAFL</name>
<evidence type="ECO:0000256" key="6">
    <source>
        <dbReference type="ARBA" id="ARBA00023136"/>
    </source>
</evidence>
<dbReference type="CDD" id="cd17360">
    <property type="entry name" value="MFS_HMIT_like"/>
    <property type="match status" value="1"/>
</dbReference>
<dbReference type="RefSeq" id="XP_035677356.1">
    <property type="nucleotide sequence ID" value="XM_035821463.1"/>
</dbReference>
<feature type="transmembrane region" description="Helical" evidence="7">
    <location>
        <begin position="507"/>
        <end position="527"/>
    </location>
</feature>
<keyword evidence="4 7" id="KW-0812">Transmembrane</keyword>
<evidence type="ECO:0000256" key="5">
    <source>
        <dbReference type="ARBA" id="ARBA00022989"/>
    </source>
</evidence>
<feature type="transmembrane region" description="Helical" evidence="7">
    <location>
        <begin position="298"/>
        <end position="320"/>
    </location>
</feature>
<evidence type="ECO:0000259" key="8">
    <source>
        <dbReference type="PROSITE" id="PS50850"/>
    </source>
</evidence>
<feature type="transmembrane region" description="Helical" evidence="7">
    <location>
        <begin position="87"/>
        <end position="108"/>
    </location>
</feature>
<accession>A0A9J7MSI1</accession>
<feature type="transmembrane region" description="Helical" evidence="7">
    <location>
        <begin position="49"/>
        <end position="67"/>
    </location>
</feature>
<feature type="transmembrane region" description="Helical" evidence="7">
    <location>
        <begin position="208"/>
        <end position="229"/>
    </location>
</feature>
<dbReference type="PROSITE" id="PS00217">
    <property type="entry name" value="SUGAR_TRANSPORT_2"/>
    <property type="match status" value="1"/>
</dbReference>
<evidence type="ECO:0000313" key="9">
    <source>
        <dbReference type="Proteomes" id="UP000001554"/>
    </source>
</evidence>
<dbReference type="OMA" id="TNAIQYF"/>
<organism evidence="9 10">
    <name type="scientific">Branchiostoma floridae</name>
    <name type="common">Florida lancelet</name>
    <name type="synonym">Amphioxus</name>
    <dbReference type="NCBI Taxonomy" id="7739"/>
    <lineage>
        <taxon>Eukaryota</taxon>
        <taxon>Metazoa</taxon>
        <taxon>Chordata</taxon>
        <taxon>Cephalochordata</taxon>
        <taxon>Leptocardii</taxon>
        <taxon>Amphioxiformes</taxon>
        <taxon>Branchiostomatidae</taxon>
        <taxon>Branchiostoma</taxon>
    </lineage>
</organism>
<proteinExistence type="inferred from homology"/>
<dbReference type="InterPro" id="IPR005828">
    <property type="entry name" value="MFS_sugar_transport-like"/>
</dbReference>
<dbReference type="PROSITE" id="PS50850">
    <property type="entry name" value="MFS"/>
    <property type="match status" value="1"/>
</dbReference>
<feature type="transmembrane region" description="Helical" evidence="7">
    <location>
        <begin position="335"/>
        <end position="358"/>
    </location>
</feature>
<dbReference type="GO" id="GO:0015798">
    <property type="term" value="P:myo-inositol transport"/>
    <property type="evidence" value="ECO:0000318"/>
    <property type="project" value="GO_Central"/>
</dbReference>
<evidence type="ECO:0000256" key="2">
    <source>
        <dbReference type="ARBA" id="ARBA00010992"/>
    </source>
</evidence>
<feature type="transmembrane region" description="Helical" evidence="7">
    <location>
        <begin position="548"/>
        <end position="566"/>
    </location>
</feature>
<dbReference type="KEGG" id="bfo:118416369"/>
<dbReference type="InterPro" id="IPR020846">
    <property type="entry name" value="MFS_dom"/>
</dbReference>
<reference evidence="9" key="1">
    <citation type="journal article" date="2020" name="Nat. Ecol. Evol.">
        <title>Deeply conserved synteny resolves early events in vertebrate evolution.</title>
        <authorList>
            <person name="Simakov O."/>
            <person name="Marletaz F."/>
            <person name="Yue J.X."/>
            <person name="O'Connell B."/>
            <person name="Jenkins J."/>
            <person name="Brandt A."/>
            <person name="Calef R."/>
            <person name="Tung C.H."/>
            <person name="Huang T.K."/>
            <person name="Schmutz J."/>
            <person name="Satoh N."/>
            <person name="Yu J.K."/>
            <person name="Putnam N.H."/>
            <person name="Green R.E."/>
            <person name="Rokhsar D.S."/>
        </authorList>
    </citation>
    <scope>NUCLEOTIDE SEQUENCE [LARGE SCALE GENOMIC DNA]</scope>
    <source>
        <strain evidence="9">S238N-H82</strain>
    </source>
</reference>
<dbReference type="PROSITE" id="PS00216">
    <property type="entry name" value="SUGAR_TRANSPORT_1"/>
    <property type="match status" value="1"/>
</dbReference>
<dbReference type="InterPro" id="IPR003663">
    <property type="entry name" value="Sugar/inositol_transpt"/>
</dbReference>
<dbReference type="FunFam" id="1.20.1250.20:FF:000177">
    <property type="entry name" value="proton myo-inositol cotransporter isoform X1"/>
    <property type="match status" value="1"/>
</dbReference>
<dbReference type="GeneID" id="118416369"/>
<evidence type="ECO:0000256" key="4">
    <source>
        <dbReference type="ARBA" id="ARBA00022692"/>
    </source>
</evidence>
<keyword evidence="3" id="KW-0813">Transport</keyword>
<feature type="transmembrane region" description="Helical" evidence="7">
    <location>
        <begin position="654"/>
        <end position="672"/>
    </location>
</feature>
<dbReference type="InterPro" id="IPR036259">
    <property type="entry name" value="MFS_trans_sf"/>
</dbReference>
<gene>
    <name evidence="10" type="primary">LOC118416369</name>
</gene>
<dbReference type="Gene3D" id="1.20.1250.20">
    <property type="entry name" value="MFS general substrate transporter like domains"/>
    <property type="match status" value="3"/>
</dbReference>
<dbReference type="PRINTS" id="PR00171">
    <property type="entry name" value="SUGRTRNSPORT"/>
</dbReference>
<feature type="domain" description="Major facilitator superfamily (MFS) profile" evidence="8">
    <location>
        <begin position="54"/>
        <end position="600"/>
    </location>
</feature>
<comment type="similarity">
    <text evidence="2">Belongs to the major facilitator superfamily. Sugar transporter (TC 2.A.1.1) family.</text>
</comment>
<dbReference type="PANTHER" id="PTHR48020:SF12">
    <property type="entry name" value="PROTON MYO-INOSITOL COTRANSPORTER"/>
    <property type="match status" value="1"/>
</dbReference>
<keyword evidence="6 7" id="KW-0472">Membrane</keyword>
<dbReference type="AlphaFoldDB" id="A0A9J7MSI1"/>